<proteinExistence type="predicted"/>
<dbReference type="HOGENOM" id="CLU_584658_0_0_7"/>
<dbReference type="AlphaFoldDB" id="W4M7T0"/>
<dbReference type="EMBL" id="AZHX01000702">
    <property type="protein sequence ID" value="ETX06399.1"/>
    <property type="molecule type" value="Genomic_DNA"/>
</dbReference>
<evidence type="ECO:0000313" key="2">
    <source>
        <dbReference type="EMBL" id="ETX06399.1"/>
    </source>
</evidence>
<evidence type="ECO:0000256" key="1">
    <source>
        <dbReference type="SAM" id="MobiDB-lite"/>
    </source>
</evidence>
<dbReference type="InterPro" id="IPR012334">
    <property type="entry name" value="Pectin_lyas_fold"/>
</dbReference>
<keyword evidence="3" id="KW-1185">Reference proteome</keyword>
<accession>W4M7T0</accession>
<dbReference type="Proteomes" id="UP000019140">
    <property type="component" value="Unassembled WGS sequence"/>
</dbReference>
<protein>
    <recommendedName>
        <fullName evidence="4">Right handed beta helix domain-containing protein</fullName>
    </recommendedName>
</protein>
<gene>
    <name evidence="2" type="ORF">ETSY2_17325</name>
</gene>
<evidence type="ECO:0000313" key="3">
    <source>
        <dbReference type="Proteomes" id="UP000019140"/>
    </source>
</evidence>
<evidence type="ECO:0008006" key="4">
    <source>
        <dbReference type="Google" id="ProtNLM"/>
    </source>
</evidence>
<name>W4M7T0_9BACT</name>
<feature type="non-terminal residue" evidence="2">
    <location>
        <position position="1"/>
    </location>
</feature>
<dbReference type="Gene3D" id="2.160.20.10">
    <property type="entry name" value="Single-stranded right-handed beta-helix, Pectin lyase-like"/>
    <property type="match status" value="1"/>
</dbReference>
<comment type="caution">
    <text evidence="2">The sequence shown here is derived from an EMBL/GenBank/DDBJ whole genome shotgun (WGS) entry which is preliminary data.</text>
</comment>
<feature type="region of interest" description="Disordered" evidence="1">
    <location>
        <begin position="447"/>
        <end position="468"/>
    </location>
</feature>
<organism evidence="2 3">
    <name type="scientific">Candidatus Entotheonella gemina</name>
    <dbReference type="NCBI Taxonomy" id="1429439"/>
    <lineage>
        <taxon>Bacteria</taxon>
        <taxon>Pseudomonadati</taxon>
        <taxon>Nitrospinota/Tectimicrobiota group</taxon>
        <taxon>Candidatus Tectimicrobiota</taxon>
        <taxon>Candidatus Entotheonellia</taxon>
        <taxon>Candidatus Entotheonellales</taxon>
        <taxon>Candidatus Entotheonellaceae</taxon>
        <taxon>Candidatus Entotheonella</taxon>
    </lineage>
</organism>
<sequence>SRTFRIEFFANPTADPSGYGEGETYLGFASVTTDAAGNSAFSAVIAASVPEGSFITATATDLTTNDTSEFSAAVVAQNMQHVTVGTTSDVADGDTSSITALLTNRGLDHMISLREAILAANNTPNGAIEDRIDFNIPDHDASHVYYRDDGIANSLSLVAGTQQDDAFITDFDPDYPGAGYSWFTLQPATSLPNVTEAVSIDGYTQPGASANTLSLGNNAILRIELDGTHMTDGLHLDSANISVSGLIINRVSTRGIVVGGSGSHTIAGNFIGTDPTGTMALGNGIGLRVQSPNNAIGGTTAAARNVISGNTDSGAVIATVGATGNHVQGNFIGTDISGTVDLGNAVDGIQITSDGNAIGGMAAGAANVISGNGDDGVSISNNAANNTLYGNVIGTDLTRTLALGNGDDGITLFNNASDNLIGGSAPGQANTIAFMGDDGVQVAGTSGSGNTIRGNAIHSNGSGASDLG</sequence>
<feature type="non-terminal residue" evidence="2">
    <location>
        <position position="468"/>
    </location>
</feature>
<reference evidence="2 3" key="1">
    <citation type="journal article" date="2014" name="Nature">
        <title>An environmental bacterial taxon with a large and distinct metabolic repertoire.</title>
        <authorList>
            <person name="Wilson M.C."/>
            <person name="Mori T."/>
            <person name="Ruckert C."/>
            <person name="Uria A.R."/>
            <person name="Helf M.J."/>
            <person name="Takada K."/>
            <person name="Gernert C."/>
            <person name="Steffens U.A."/>
            <person name="Heycke N."/>
            <person name="Schmitt S."/>
            <person name="Rinke C."/>
            <person name="Helfrich E.J."/>
            <person name="Brachmann A.O."/>
            <person name="Gurgui C."/>
            <person name="Wakimoto T."/>
            <person name="Kracht M."/>
            <person name="Crusemann M."/>
            <person name="Hentschel U."/>
            <person name="Abe I."/>
            <person name="Matsunaga S."/>
            <person name="Kalinowski J."/>
            <person name="Takeyama H."/>
            <person name="Piel J."/>
        </authorList>
    </citation>
    <scope>NUCLEOTIDE SEQUENCE [LARGE SCALE GENOMIC DNA]</scope>
    <source>
        <strain evidence="3">TSY2</strain>
    </source>
</reference>